<feature type="compositionally biased region" description="Low complexity" evidence="1">
    <location>
        <begin position="91"/>
        <end position="101"/>
    </location>
</feature>
<name>A0ABQ3SQR9_9ACTN</name>
<comment type="caution">
    <text evidence="2">The sequence shown here is derived from an EMBL/GenBank/DDBJ whole genome shotgun (WGS) entry which is preliminary data.</text>
</comment>
<feature type="region of interest" description="Disordered" evidence="1">
    <location>
        <begin position="75"/>
        <end position="101"/>
    </location>
</feature>
<proteinExistence type="predicted"/>
<evidence type="ECO:0000313" key="2">
    <source>
        <dbReference type="EMBL" id="GHI70402.1"/>
    </source>
</evidence>
<evidence type="ECO:0000313" key="3">
    <source>
        <dbReference type="Proteomes" id="UP000613974"/>
    </source>
</evidence>
<evidence type="ECO:0008006" key="4">
    <source>
        <dbReference type="Google" id="ProtNLM"/>
    </source>
</evidence>
<evidence type="ECO:0000256" key="1">
    <source>
        <dbReference type="SAM" id="MobiDB-lite"/>
    </source>
</evidence>
<organism evidence="2 3">
    <name type="scientific">Streptomyces nojiriensis</name>
    <dbReference type="NCBI Taxonomy" id="66374"/>
    <lineage>
        <taxon>Bacteria</taxon>
        <taxon>Bacillati</taxon>
        <taxon>Actinomycetota</taxon>
        <taxon>Actinomycetes</taxon>
        <taxon>Kitasatosporales</taxon>
        <taxon>Streptomycetaceae</taxon>
        <taxon>Streptomyces</taxon>
    </lineage>
</organism>
<keyword evidence="3" id="KW-1185">Reference proteome</keyword>
<dbReference type="Proteomes" id="UP000613974">
    <property type="component" value="Unassembled WGS sequence"/>
</dbReference>
<protein>
    <recommendedName>
        <fullName evidence="4">DUF2946 domain-containing protein</fullName>
    </recommendedName>
</protein>
<reference evidence="3" key="1">
    <citation type="submission" date="2023-07" db="EMBL/GenBank/DDBJ databases">
        <title>Whole genome shotgun sequence of Streptomyces nojiriensis NBRC 13794.</title>
        <authorList>
            <person name="Komaki H."/>
            <person name="Tamura T."/>
        </authorList>
    </citation>
    <scope>NUCLEOTIDE SEQUENCE [LARGE SCALE GENOMIC DNA]</scope>
    <source>
        <strain evidence="3">NBRC 13794</strain>
    </source>
</reference>
<sequence>MLRPHSPRRTRRVRLWPGVLLACLLSVLLLAAVHCSSYLATDDHRHLSLSAPATPDGPQHEHGSACVSPCLTTWTSTSESQGPAFPPGAPPSAEADALPVAQAAPAAFRSGRPPIARTGRSTLADVCRWRI</sequence>
<accession>A0ABQ3SQR9</accession>
<dbReference type="EMBL" id="BNEC01000005">
    <property type="protein sequence ID" value="GHI70402.1"/>
    <property type="molecule type" value="Genomic_DNA"/>
</dbReference>
<gene>
    <name evidence="2" type="ORF">Snoj_43200</name>
</gene>